<feature type="region of interest" description="Disordered" evidence="1">
    <location>
        <begin position="147"/>
        <end position="171"/>
    </location>
</feature>
<reference evidence="3 4" key="1">
    <citation type="submission" date="2018-02" db="EMBL/GenBank/DDBJ databases">
        <title>The genomes of Aspergillus section Nigri reveals drivers in fungal speciation.</title>
        <authorList>
            <consortium name="DOE Joint Genome Institute"/>
            <person name="Vesth T.C."/>
            <person name="Nybo J."/>
            <person name="Theobald S."/>
            <person name="Brandl J."/>
            <person name="Frisvad J.C."/>
            <person name="Nielsen K.F."/>
            <person name="Lyhne E.K."/>
            <person name="Kogle M.E."/>
            <person name="Kuo A."/>
            <person name="Riley R."/>
            <person name="Clum A."/>
            <person name="Nolan M."/>
            <person name="Lipzen A."/>
            <person name="Salamov A."/>
            <person name="Henrissat B."/>
            <person name="Wiebenga A."/>
            <person name="De vries R.P."/>
            <person name="Grigoriev I.V."/>
            <person name="Mortensen U.H."/>
            <person name="Andersen M.R."/>
            <person name="Baker S.E."/>
        </authorList>
    </citation>
    <scope>NUCLEOTIDE SEQUENCE [LARGE SCALE GENOMIC DNA]</scope>
    <source>
        <strain evidence="3 4">CBS 121057</strain>
    </source>
</reference>
<dbReference type="STRING" id="1448318.A0A319EVG8"/>
<name>A0A319EVG8_ASPSB</name>
<sequence>MVATKEETKLLTDWVISRIDHSIQDPNVGFVETLYHTCSTALVHPWKSHLRLIPHGPHKNTLKNDVANTRLWGDKFPPGCLDIILGQAGPLKTNVVENLERIGAILMPCLASCDGTTASAENESNSTQDLIQELNTQLEKAITMLSAEERPVSSSDGEVSDDLSPSSEREQNRYGRLHCYANCLMDLVPVIERTLFYLQHRVEPPSNPVENVFSPSQTAQPFAMRIRDRSIRIRMYEEEHSEEDHSANHDALTLFKPYSLFHDSGFGASTLTRSQYAVSHISFLSFTGEDAHGRPRVPPLPQEGGNFRCDYCRKTISTRNRIDWKMHVFMDLQSYICTHAERKDALKTFPSRKLWADHEFNEHFTQVQWCCFTCNIITDSQELLVDHWSISHTIVLAGHRLTAAISEAKGTVLKLDFKDHKCALCSQADWRTRKSYANHTGQHLEEISLACLPRDESDSSENDLNTDTSSNATTSGVPSR</sequence>
<evidence type="ECO:0000259" key="2">
    <source>
        <dbReference type="Pfam" id="PF26082"/>
    </source>
</evidence>
<dbReference type="Proteomes" id="UP000248423">
    <property type="component" value="Unassembled WGS sequence"/>
</dbReference>
<protein>
    <recommendedName>
        <fullName evidence="2">Oxidoreductase acuF-like C2H2 type zinc-finger domain-containing protein</fullName>
    </recommendedName>
</protein>
<dbReference type="AlphaFoldDB" id="A0A319EVG8"/>
<dbReference type="InterPro" id="IPR058925">
    <property type="entry name" value="zf-C2H2_AcuF"/>
</dbReference>
<feature type="domain" description="Oxidoreductase acuF-like C2H2 type zinc-finger" evidence="2">
    <location>
        <begin position="304"/>
        <end position="332"/>
    </location>
</feature>
<dbReference type="PANTHER" id="PTHR35391">
    <property type="entry name" value="C2H2-TYPE DOMAIN-CONTAINING PROTEIN-RELATED"/>
    <property type="match status" value="1"/>
</dbReference>
<dbReference type="OrthoDB" id="6133115at2759"/>
<evidence type="ECO:0000313" key="3">
    <source>
        <dbReference type="EMBL" id="PYI05739.1"/>
    </source>
</evidence>
<dbReference type="Pfam" id="PF26082">
    <property type="entry name" value="zf-C2H2_AcuF"/>
    <property type="match status" value="1"/>
</dbReference>
<feature type="compositionally biased region" description="Polar residues" evidence="1">
    <location>
        <begin position="462"/>
        <end position="480"/>
    </location>
</feature>
<feature type="region of interest" description="Disordered" evidence="1">
    <location>
        <begin position="455"/>
        <end position="480"/>
    </location>
</feature>
<organism evidence="3 4">
    <name type="scientific">Aspergillus sclerotiicarbonarius (strain CBS 121057 / IBT 28362)</name>
    <dbReference type="NCBI Taxonomy" id="1448318"/>
    <lineage>
        <taxon>Eukaryota</taxon>
        <taxon>Fungi</taxon>
        <taxon>Dikarya</taxon>
        <taxon>Ascomycota</taxon>
        <taxon>Pezizomycotina</taxon>
        <taxon>Eurotiomycetes</taxon>
        <taxon>Eurotiomycetidae</taxon>
        <taxon>Eurotiales</taxon>
        <taxon>Aspergillaceae</taxon>
        <taxon>Aspergillus</taxon>
        <taxon>Aspergillus subgen. Circumdati</taxon>
    </lineage>
</organism>
<evidence type="ECO:0000256" key="1">
    <source>
        <dbReference type="SAM" id="MobiDB-lite"/>
    </source>
</evidence>
<keyword evidence="4" id="KW-1185">Reference proteome</keyword>
<proteinExistence type="predicted"/>
<accession>A0A319EVG8</accession>
<dbReference type="PANTHER" id="PTHR35391:SF7">
    <property type="entry name" value="C2H2-TYPE DOMAIN-CONTAINING PROTEIN"/>
    <property type="match status" value="1"/>
</dbReference>
<dbReference type="VEuPathDB" id="FungiDB:BO78DRAFT_407943"/>
<dbReference type="EMBL" id="KZ826355">
    <property type="protein sequence ID" value="PYI05739.1"/>
    <property type="molecule type" value="Genomic_DNA"/>
</dbReference>
<evidence type="ECO:0000313" key="4">
    <source>
        <dbReference type="Proteomes" id="UP000248423"/>
    </source>
</evidence>
<gene>
    <name evidence="3" type="ORF">BO78DRAFT_407943</name>
</gene>